<evidence type="ECO:0000256" key="1">
    <source>
        <dbReference type="SAM" id="MobiDB-lite"/>
    </source>
</evidence>
<proteinExistence type="predicted"/>
<gene>
    <name evidence="2" type="ORF">Klosneuvirus_3_23</name>
</gene>
<organism evidence="2">
    <name type="scientific">Klosneuvirus KNV1</name>
    <dbReference type="NCBI Taxonomy" id="1977640"/>
    <lineage>
        <taxon>Viruses</taxon>
        <taxon>Varidnaviria</taxon>
        <taxon>Bamfordvirae</taxon>
        <taxon>Nucleocytoviricota</taxon>
        <taxon>Megaviricetes</taxon>
        <taxon>Imitervirales</taxon>
        <taxon>Mimiviridae</taxon>
        <taxon>Klosneuvirinae</taxon>
        <taxon>Klosneuvirus</taxon>
    </lineage>
</organism>
<feature type="compositionally biased region" description="Acidic residues" evidence="1">
    <location>
        <begin position="816"/>
        <end position="840"/>
    </location>
</feature>
<name>A0A1V0SJT9_9VIRU</name>
<dbReference type="EMBL" id="KY684110">
    <property type="protein sequence ID" value="ARF11888.1"/>
    <property type="molecule type" value="Genomic_DNA"/>
</dbReference>
<evidence type="ECO:0000313" key="2">
    <source>
        <dbReference type="EMBL" id="ARF11888.1"/>
    </source>
</evidence>
<sequence length="882" mass="105569">MNQAYEVFTNDDLLYEITKWNIVEYINYPDIFIDNVIREDKNCLIKKAIAQNFITLDEMDSMFYNDQYDLFSSHNLPKPRSSDPIKTNHEIMKCLTSGKYAFKDHQLILKEKTKYNIFMILYLRNGNYEMVDFIRKKLPVNNEIIDQLFEKNAIHFMELNYNGFIKYFGIANFTKDTIPVLLSQPLTPETIDLIRNFWKEEKNNLPKSEIFDDVKHSNYCRLTENIMSGLLSHPLTPEIIELIKEINKGKKIKHIPNKLYATGNLKNLKMLKEIFNCKIESGVVNLGKLENYTTDELKWFIYEYLDTITKLNDRKEKKKDPKTQLGKDYKATMNEFDKKCMMKYGRVLYNRELYQDLENIMLFAFDSNNIDLINEYMKPDHNVYINRNIITSIYYKGPQYYEFLYNTLKQFPINHEKDDPLHEISLMFDMNIIINIFYTLNKLDELHNYIYKMKKGYDNKINLLNENAVYDYIIKGSLTNNKIVHLMEHINHNELTLETAYIQKYENNDKIYNAMISYLINIIDTYILDYKIQFNSTHILPFFSQKVYDKLIEKQIKYSFDYPNRYDDLILVNSITSSKYYDLTVLKPTIKVVMTEQIYHKYKNHDLNTIINKYITHDNSLLIFIKKYNINYQYNDSIILNEDEFFEMYKYHRLHKKSTDKLVGFIKDEYVDRIFKFIISSDDIEMLTNFIQKHHLLLKYNKNMLQLIKHPEIRHLLINYNVKYESSNDIKSYKKKYEIKEMIKMRNNQIIIPMNDPDKIDVKKILETEYHSLFYKDFIQPSDENNSIIPQNGLSSKSLWSNLSDNEDIKPKEIINDESDESDDDNNSDTEEPEKDEYEELYETVTEEVEIHTSLLVGYFDGRTNPVTTQKVMMQVKRLKKN</sequence>
<feature type="region of interest" description="Disordered" evidence="1">
    <location>
        <begin position="812"/>
        <end position="840"/>
    </location>
</feature>
<accession>A0A1V0SJT9</accession>
<protein>
    <submittedName>
        <fullName evidence="2">Uncharacterized protein</fullName>
    </submittedName>
</protein>
<reference evidence="2" key="1">
    <citation type="journal article" date="2017" name="Science">
        <title>Giant viruses with an expanded complement of translation system components.</title>
        <authorList>
            <person name="Schulz F."/>
            <person name="Yutin N."/>
            <person name="Ivanova N.N."/>
            <person name="Ortega D.R."/>
            <person name="Lee T.K."/>
            <person name="Vierheilig J."/>
            <person name="Daims H."/>
            <person name="Horn M."/>
            <person name="Wagner M."/>
            <person name="Jensen G.J."/>
            <person name="Kyrpides N.C."/>
            <person name="Koonin E.V."/>
            <person name="Woyke T."/>
        </authorList>
    </citation>
    <scope>NUCLEOTIDE SEQUENCE</scope>
    <source>
        <strain evidence="2">KNV1</strain>
    </source>
</reference>